<dbReference type="SUPFAM" id="SSF81296">
    <property type="entry name" value="E set domains"/>
    <property type="match status" value="1"/>
</dbReference>
<dbReference type="CDD" id="cd00102">
    <property type="entry name" value="IPT"/>
    <property type="match status" value="1"/>
</dbReference>
<dbReference type="Proteomes" id="UP000554482">
    <property type="component" value="Unassembled WGS sequence"/>
</dbReference>
<evidence type="ECO:0000256" key="1">
    <source>
        <dbReference type="ARBA" id="ARBA00004123"/>
    </source>
</evidence>
<evidence type="ECO:0000313" key="18">
    <source>
        <dbReference type="Proteomes" id="UP000554482"/>
    </source>
</evidence>
<keyword evidence="5" id="KW-0106">Calcium</keyword>
<proteinExistence type="inferred from homology"/>
<dbReference type="PROSITE" id="PS50088">
    <property type="entry name" value="ANK_REPEAT"/>
    <property type="match status" value="1"/>
</dbReference>
<dbReference type="InterPro" id="IPR013783">
    <property type="entry name" value="Ig-like_fold"/>
</dbReference>
<evidence type="ECO:0000256" key="12">
    <source>
        <dbReference type="ARBA" id="ARBA00023163"/>
    </source>
</evidence>
<evidence type="ECO:0000313" key="17">
    <source>
        <dbReference type="EMBL" id="KAF5177856.1"/>
    </source>
</evidence>
<evidence type="ECO:0000256" key="13">
    <source>
        <dbReference type="ARBA" id="ARBA00023242"/>
    </source>
</evidence>
<dbReference type="EMBL" id="JABWDY010040820">
    <property type="protein sequence ID" value="KAF5177856.1"/>
    <property type="molecule type" value="Genomic_DNA"/>
</dbReference>
<dbReference type="Pfam" id="PF03859">
    <property type="entry name" value="CG-1"/>
    <property type="match status" value="1"/>
</dbReference>
<dbReference type="GO" id="GO:0005634">
    <property type="term" value="C:nucleus"/>
    <property type="evidence" value="ECO:0007669"/>
    <property type="project" value="UniProtKB-SubCell"/>
</dbReference>
<keyword evidence="7" id="KW-0805">Transcription regulation</keyword>
<dbReference type="Pfam" id="PF12796">
    <property type="entry name" value="Ank_2"/>
    <property type="match status" value="1"/>
</dbReference>
<protein>
    <submittedName>
        <fullName evidence="17">Calmodulin-binding transcription activator</fullName>
    </submittedName>
</protein>
<gene>
    <name evidence="17" type="ORF">FRX31_032557</name>
</gene>
<dbReference type="Gene3D" id="1.20.5.190">
    <property type="match status" value="1"/>
</dbReference>
<accession>A0A7J6UYV9</accession>
<evidence type="ECO:0000256" key="11">
    <source>
        <dbReference type="ARBA" id="ARBA00023159"/>
    </source>
</evidence>
<comment type="subcellular location">
    <subcellularLocation>
        <location evidence="1">Nucleus</location>
    </subcellularLocation>
</comment>
<dbReference type="InterPro" id="IPR014756">
    <property type="entry name" value="Ig_E-set"/>
</dbReference>
<keyword evidence="4" id="KW-0677">Repeat</keyword>
<feature type="repeat" description="ANK" evidence="14">
    <location>
        <begin position="637"/>
        <end position="669"/>
    </location>
</feature>
<evidence type="ECO:0000256" key="10">
    <source>
        <dbReference type="ARBA" id="ARBA00023125"/>
    </source>
</evidence>
<dbReference type="InterPro" id="IPR036770">
    <property type="entry name" value="Ankyrin_rpt-contain_sf"/>
</dbReference>
<dbReference type="GO" id="GO:0006357">
    <property type="term" value="P:regulation of transcription by RNA polymerase II"/>
    <property type="evidence" value="ECO:0007669"/>
    <property type="project" value="TreeGrafter"/>
</dbReference>
<keyword evidence="8 14" id="KW-0040">ANK repeat</keyword>
<dbReference type="InterPro" id="IPR002110">
    <property type="entry name" value="Ankyrin_rpt"/>
</dbReference>
<evidence type="ECO:0000256" key="7">
    <source>
        <dbReference type="ARBA" id="ARBA00023015"/>
    </source>
</evidence>
<dbReference type="PANTHER" id="PTHR23335:SF1">
    <property type="entry name" value="CALMODULIN-BINDING TRANSCRIPTION ACTIVATOR, ISOFORM F"/>
    <property type="match status" value="1"/>
</dbReference>
<keyword evidence="9" id="KW-0175">Coiled coil</keyword>
<name>A0A7J6UYV9_THATH</name>
<comment type="similarity">
    <text evidence="2">Belongs to the CAMTA family.</text>
</comment>
<evidence type="ECO:0000256" key="9">
    <source>
        <dbReference type="ARBA" id="ARBA00023054"/>
    </source>
</evidence>
<dbReference type="AlphaFoldDB" id="A0A7J6UYV9"/>
<dbReference type="GO" id="GO:0009409">
    <property type="term" value="P:response to cold"/>
    <property type="evidence" value="ECO:0007669"/>
    <property type="project" value="UniProtKB-ARBA"/>
</dbReference>
<evidence type="ECO:0000256" key="14">
    <source>
        <dbReference type="PROSITE-ProRule" id="PRU00023"/>
    </source>
</evidence>
<dbReference type="PANTHER" id="PTHR23335">
    <property type="entry name" value="CALMODULIN-BINDING TRANSCRIPTION ACTIVATOR CAMTA"/>
    <property type="match status" value="1"/>
</dbReference>
<dbReference type="InterPro" id="IPR027417">
    <property type="entry name" value="P-loop_NTPase"/>
</dbReference>
<comment type="caution">
    <text evidence="17">The sequence shown here is derived from an EMBL/GenBank/DDBJ whole genome shotgun (WGS) entry which is preliminary data.</text>
</comment>
<dbReference type="Pfam" id="PF00612">
    <property type="entry name" value="IQ"/>
    <property type="match status" value="2"/>
</dbReference>
<sequence>MNSRFDVNDLVQEAQTRWLKPAEVLFILQNHENYQLTEVPPQKPPSGSLLLFNKRVTRFFRKDGHNWRKKKAGRTVREGHERLKVGNVEALNCYYAHGEQNSNFQRRSFWMLDLAYEHIVLVHYREITEGRHSVGLSHISLDSSTISTCFCTAQNQGSISVFSEPYQSFSFSPEFNSESLSRSDGDNHMGETGMAPEASTSSAVNISQTLGRFEQQLSLSSIKLPETSPYSVGNERAKISEVQCLSGRSNQNELVAQQHKSDYREGHQCSSENAGFSPFWTHVKQQLFSEKGYISATLAEGQEMWTSQLMNPLRPRNNAVYENNCHPTVPNDYEPQLSEARQLLLSSDDILSPTTSSLLQDVEYSKVSANTSGTSTHEAVSDFYFDDMDQLEVLFGADSRLTCAQKQRFHIQEISPDWGYATEDTKVIIVGSFLCDPSECTWSCMFGEVEVPMQIIQNGVLCCQAPPHVPGKVTLCITASNRESCSEMREFEYCSKLSICTNCSFVQRDAIKDTEEVLLLVRFVQMLLCNPVVPKEKTVVHTLGISKVDEDPWEQLIDALLVGKVSQLSTKDWLLQELLKDKLQHWLSSKYKEGEPSGCSLSKKEQGIIHLVAGLDFKWALNAILTCGINVNYRDINGSTALHWAARFGREKMVAALIAAGASAGAVTDPSSQDPVGKTPASIAATNGHKGLAGYLSEVALTSHLSSLKLEESDISKGSAAEELGRMVESISQESISSTDDQLSLKESLAAVRKSAQAASRIQSFFRILSFKRRQQREAVAACCHEYGITPDELAATSRLALGRFHDHILDKAALSIQKKYRGWKGRHEFLALRQKIVTIQAHVRGYQVRKRYRVILWAVGILDKIVLRWFRKRDGLRRFQPDSASADEIEYEDILKAFRKLKVDQSVDEALSQVVSMVESPEARQQYRRILRSYSGAKVRK</sequence>
<feature type="region of interest" description="Disordered" evidence="15">
    <location>
        <begin position="177"/>
        <end position="201"/>
    </location>
</feature>
<organism evidence="17 18">
    <name type="scientific">Thalictrum thalictroides</name>
    <name type="common">Rue-anemone</name>
    <name type="synonym">Anemone thalictroides</name>
    <dbReference type="NCBI Taxonomy" id="46969"/>
    <lineage>
        <taxon>Eukaryota</taxon>
        <taxon>Viridiplantae</taxon>
        <taxon>Streptophyta</taxon>
        <taxon>Embryophyta</taxon>
        <taxon>Tracheophyta</taxon>
        <taxon>Spermatophyta</taxon>
        <taxon>Magnoliopsida</taxon>
        <taxon>Ranunculales</taxon>
        <taxon>Ranunculaceae</taxon>
        <taxon>Thalictroideae</taxon>
        <taxon>Thalictrum</taxon>
    </lineage>
</organism>
<dbReference type="GO" id="GO:0003690">
    <property type="term" value="F:double-stranded DNA binding"/>
    <property type="evidence" value="ECO:0007669"/>
    <property type="project" value="TreeGrafter"/>
</dbReference>
<keyword evidence="6" id="KW-0112">Calmodulin-binding</keyword>
<dbReference type="PROSITE" id="PS50096">
    <property type="entry name" value="IQ"/>
    <property type="match status" value="2"/>
</dbReference>
<dbReference type="GO" id="GO:0003712">
    <property type="term" value="F:transcription coregulator activity"/>
    <property type="evidence" value="ECO:0007669"/>
    <property type="project" value="TreeGrafter"/>
</dbReference>
<keyword evidence="3" id="KW-0597">Phosphoprotein</keyword>
<dbReference type="InterPro" id="IPR000048">
    <property type="entry name" value="IQ_motif_EF-hand-BS"/>
</dbReference>
<reference evidence="17 18" key="1">
    <citation type="submission" date="2020-06" db="EMBL/GenBank/DDBJ databases">
        <title>Transcriptomic and genomic resources for Thalictrum thalictroides and T. hernandezii: Facilitating candidate gene discovery in an emerging model plant lineage.</title>
        <authorList>
            <person name="Arias T."/>
            <person name="Riano-Pachon D.M."/>
            <person name="Di Stilio V.S."/>
        </authorList>
    </citation>
    <scope>NUCLEOTIDE SEQUENCE [LARGE SCALE GENOMIC DNA]</scope>
    <source>
        <strain evidence="18">cv. WT478/WT964</strain>
        <tissue evidence="17">Leaves</tissue>
    </source>
</reference>
<dbReference type="GO" id="GO:0005516">
    <property type="term" value="F:calmodulin binding"/>
    <property type="evidence" value="ECO:0007669"/>
    <property type="project" value="UniProtKB-KW"/>
</dbReference>
<evidence type="ECO:0000256" key="4">
    <source>
        <dbReference type="ARBA" id="ARBA00022737"/>
    </source>
</evidence>
<dbReference type="Pfam" id="PF01833">
    <property type="entry name" value="TIG"/>
    <property type="match status" value="1"/>
</dbReference>
<dbReference type="PROSITE" id="PS51437">
    <property type="entry name" value="CG_1"/>
    <property type="match status" value="1"/>
</dbReference>
<dbReference type="Gene3D" id="1.25.40.20">
    <property type="entry name" value="Ankyrin repeat-containing domain"/>
    <property type="match status" value="1"/>
</dbReference>
<dbReference type="SMART" id="SM01076">
    <property type="entry name" value="CG-1"/>
    <property type="match status" value="1"/>
</dbReference>
<dbReference type="InterPro" id="IPR005559">
    <property type="entry name" value="CG-1_dom"/>
</dbReference>
<dbReference type="OrthoDB" id="407555at2759"/>
<evidence type="ECO:0000256" key="8">
    <source>
        <dbReference type="ARBA" id="ARBA00023043"/>
    </source>
</evidence>
<keyword evidence="11" id="KW-0010">Activator</keyword>
<keyword evidence="12" id="KW-0804">Transcription</keyword>
<evidence type="ECO:0000256" key="6">
    <source>
        <dbReference type="ARBA" id="ARBA00022860"/>
    </source>
</evidence>
<keyword evidence="18" id="KW-1185">Reference proteome</keyword>
<keyword evidence="10" id="KW-0238">DNA-binding</keyword>
<dbReference type="SUPFAM" id="SSF52540">
    <property type="entry name" value="P-loop containing nucleoside triphosphate hydrolases"/>
    <property type="match status" value="1"/>
</dbReference>
<dbReference type="InterPro" id="IPR002909">
    <property type="entry name" value="IPT_dom"/>
</dbReference>
<keyword evidence="13" id="KW-0539">Nucleus</keyword>
<dbReference type="SMART" id="SM00248">
    <property type="entry name" value="ANK"/>
    <property type="match status" value="2"/>
</dbReference>
<evidence type="ECO:0000256" key="2">
    <source>
        <dbReference type="ARBA" id="ARBA00008267"/>
    </source>
</evidence>
<evidence type="ECO:0000256" key="3">
    <source>
        <dbReference type="ARBA" id="ARBA00022553"/>
    </source>
</evidence>
<dbReference type="Gene3D" id="2.60.40.10">
    <property type="entry name" value="Immunoglobulins"/>
    <property type="match status" value="1"/>
</dbReference>
<dbReference type="PROSITE" id="PS50297">
    <property type="entry name" value="ANK_REP_REGION"/>
    <property type="match status" value="1"/>
</dbReference>
<dbReference type="SMART" id="SM00015">
    <property type="entry name" value="IQ"/>
    <property type="match status" value="2"/>
</dbReference>
<dbReference type="FunFam" id="2.60.40.10:FF:000314">
    <property type="entry name" value="Calmodulin-binding transcription activator 2"/>
    <property type="match status" value="1"/>
</dbReference>
<evidence type="ECO:0000256" key="15">
    <source>
        <dbReference type="SAM" id="MobiDB-lite"/>
    </source>
</evidence>
<feature type="domain" description="CG-1" evidence="16">
    <location>
        <begin position="7"/>
        <end position="133"/>
    </location>
</feature>
<dbReference type="SUPFAM" id="SSF48403">
    <property type="entry name" value="Ankyrin repeat"/>
    <property type="match status" value="1"/>
</dbReference>
<evidence type="ECO:0000256" key="5">
    <source>
        <dbReference type="ARBA" id="ARBA00022837"/>
    </source>
</evidence>
<evidence type="ECO:0000259" key="16">
    <source>
        <dbReference type="PROSITE" id="PS51437"/>
    </source>
</evidence>
<dbReference type="FunFam" id="1.20.5.190:FF:000003">
    <property type="entry name" value="Calmodulin-binding transcription activator 2"/>
    <property type="match status" value="1"/>
</dbReference>